<evidence type="ECO:0000313" key="3">
    <source>
        <dbReference type="Proteomes" id="UP000027222"/>
    </source>
</evidence>
<feature type="compositionally biased region" description="Low complexity" evidence="1">
    <location>
        <begin position="31"/>
        <end position="41"/>
    </location>
</feature>
<accession>A0A067S6P1</accession>
<dbReference type="SUPFAM" id="SSF52047">
    <property type="entry name" value="RNI-like"/>
    <property type="match status" value="1"/>
</dbReference>
<reference evidence="3" key="1">
    <citation type="journal article" date="2014" name="Proc. Natl. Acad. Sci. U.S.A.">
        <title>Extensive sampling of basidiomycete genomes demonstrates inadequacy of the white-rot/brown-rot paradigm for wood decay fungi.</title>
        <authorList>
            <person name="Riley R."/>
            <person name="Salamov A.A."/>
            <person name="Brown D.W."/>
            <person name="Nagy L.G."/>
            <person name="Floudas D."/>
            <person name="Held B.W."/>
            <person name="Levasseur A."/>
            <person name="Lombard V."/>
            <person name="Morin E."/>
            <person name="Otillar R."/>
            <person name="Lindquist E.A."/>
            <person name="Sun H."/>
            <person name="LaButti K.M."/>
            <person name="Schmutz J."/>
            <person name="Jabbour D."/>
            <person name="Luo H."/>
            <person name="Baker S.E."/>
            <person name="Pisabarro A.G."/>
            <person name="Walton J.D."/>
            <person name="Blanchette R.A."/>
            <person name="Henrissat B."/>
            <person name="Martin F."/>
            <person name="Cullen D."/>
            <person name="Hibbett D.S."/>
            <person name="Grigoriev I.V."/>
        </authorList>
    </citation>
    <scope>NUCLEOTIDE SEQUENCE [LARGE SCALE GENOMIC DNA]</scope>
    <source>
        <strain evidence="3">CBS 339.88</strain>
    </source>
</reference>
<sequence>MQPSSISSEEFESVDFEEPHTNSMPPPSPLRPSHSLSPSLSVDDDALTMPDSSASKIKGNESEPPLEVIDSFLPILQFLPGLTLIDGVYYHHGTVSQADIEKLCAYTRRIGEFTLTDNIKESKYPVHLGTLLRVVQLHNCIALGPLFPSLCRLRIVDAQLSFDYLNLFLTPSLRSLEVVNIPEARKTVLSVFLDAVAQESPNLTQLTLGPGRLPGHLLRTFSTFNHLVQLELIELLPSFDSALLERIGSLPALEVFVLHAADSLYGSNPSEPTPNAMQDEPPSLSPWSPRPDPWSSISDPIPADTIRSPGYRTPSPIPSTRSPSPIADPIPDTPGPSDGPALFIALVDSFPITELPDVPVVRHFTVLKKLHVIGCLALIEDLIGLVASEDIMDLALTLVWSPPKPKRKNAASVVQLNVIESFATAVELAHQKWFETLKGVLIGRKEDGLSPNITTPAFPAAMFEVLLLHHTLKCLEVTGWTLNSSSSNTLQLLAAKAPLKLESLHLPIDDTSPRFSLTSLRTIAKACPQLVSLRCNIKHLSNVPEYPSRMPATNVLAHGLEVLSVGNSSPHPDPQRLLRVARHLRVLFPNLKKIETHEGHNDEQWKYIGNLVELCQNAYLDATEHEKAAYAK</sequence>
<feature type="compositionally biased region" description="Low complexity" evidence="1">
    <location>
        <begin position="312"/>
        <end position="325"/>
    </location>
</feature>
<dbReference type="HOGENOM" id="CLU_436173_0_0_1"/>
<dbReference type="Proteomes" id="UP000027222">
    <property type="component" value="Unassembled WGS sequence"/>
</dbReference>
<dbReference type="InterPro" id="IPR032675">
    <property type="entry name" value="LRR_dom_sf"/>
</dbReference>
<feature type="compositionally biased region" description="Low complexity" evidence="1">
    <location>
        <begin position="281"/>
        <end position="302"/>
    </location>
</feature>
<feature type="region of interest" description="Disordered" evidence="1">
    <location>
        <begin position="1"/>
        <end position="62"/>
    </location>
</feature>
<keyword evidence="3" id="KW-1185">Reference proteome</keyword>
<organism evidence="2 3">
    <name type="scientific">Galerina marginata (strain CBS 339.88)</name>
    <dbReference type="NCBI Taxonomy" id="685588"/>
    <lineage>
        <taxon>Eukaryota</taxon>
        <taxon>Fungi</taxon>
        <taxon>Dikarya</taxon>
        <taxon>Basidiomycota</taxon>
        <taxon>Agaricomycotina</taxon>
        <taxon>Agaricomycetes</taxon>
        <taxon>Agaricomycetidae</taxon>
        <taxon>Agaricales</taxon>
        <taxon>Agaricineae</taxon>
        <taxon>Strophariaceae</taxon>
        <taxon>Galerina</taxon>
    </lineage>
</organism>
<feature type="region of interest" description="Disordered" evidence="1">
    <location>
        <begin position="268"/>
        <end position="333"/>
    </location>
</feature>
<evidence type="ECO:0000256" key="1">
    <source>
        <dbReference type="SAM" id="MobiDB-lite"/>
    </source>
</evidence>
<gene>
    <name evidence="2" type="ORF">GALMADRAFT_259201</name>
</gene>
<protein>
    <submittedName>
        <fullName evidence="2">Uncharacterized protein</fullName>
    </submittedName>
</protein>
<name>A0A067S6P1_GALM3</name>
<dbReference type="AlphaFoldDB" id="A0A067S6P1"/>
<dbReference type="OrthoDB" id="3065347at2759"/>
<dbReference type="Gene3D" id="3.80.10.10">
    <property type="entry name" value="Ribonuclease Inhibitor"/>
    <property type="match status" value="1"/>
</dbReference>
<proteinExistence type="predicted"/>
<dbReference type="EMBL" id="KL142423">
    <property type="protein sequence ID" value="KDR66441.1"/>
    <property type="molecule type" value="Genomic_DNA"/>
</dbReference>
<evidence type="ECO:0000313" key="2">
    <source>
        <dbReference type="EMBL" id="KDR66441.1"/>
    </source>
</evidence>